<dbReference type="InterPro" id="IPR055406">
    <property type="entry name" value="HEAT_Maestro"/>
</dbReference>
<keyword evidence="3" id="KW-1185">Reference proteome</keyword>
<proteinExistence type="predicted"/>
<dbReference type="PANTHER" id="PTHR23120:SF42">
    <property type="entry name" value="MAESTRO HEAT-LIKE REPEAT FAMILY MEMBER 3"/>
    <property type="match status" value="1"/>
</dbReference>
<evidence type="ECO:0000259" key="1">
    <source>
        <dbReference type="Pfam" id="PF23227"/>
    </source>
</evidence>
<name>A0A091QAE6_MERNU</name>
<gene>
    <name evidence="2" type="ORF">N331_08380</name>
</gene>
<accession>A0A091QAE6</accession>
<dbReference type="GO" id="GO:0005737">
    <property type="term" value="C:cytoplasm"/>
    <property type="evidence" value="ECO:0007669"/>
    <property type="project" value="TreeGrafter"/>
</dbReference>
<dbReference type="SUPFAM" id="SSF48371">
    <property type="entry name" value="ARM repeat"/>
    <property type="match status" value="1"/>
</dbReference>
<dbReference type="PANTHER" id="PTHR23120">
    <property type="entry name" value="MAESTRO-RELATED HEAT DOMAIN-CONTAINING"/>
    <property type="match status" value="1"/>
</dbReference>
<protein>
    <recommendedName>
        <fullName evidence="1">Maestro/Maestro-like HEAT-repeats domain-containing protein</fullName>
    </recommendedName>
</protein>
<dbReference type="InterPro" id="IPR011989">
    <property type="entry name" value="ARM-like"/>
</dbReference>
<feature type="non-terminal residue" evidence="2">
    <location>
        <position position="188"/>
    </location>
</feature>
<evidence type="ECO:0000313" key="3">
    <source>
        <dbReference type="Proteomes" id="UP000052967"/>
    </source>
</evidence>
<evidence type="ECO:0000313" key="2">
    <source>
        <dbReference type="EMBL" id="KFQ22620.1"/>
    </source>
</evidence>
<reference evidence="2 3" key="1">
    <citation type="submission" date="2014-04" db="EMBL/GenBank/DDBJ databases">
        <title>Genome evolution of avian class.</title>
        <authorList>
            <person name="Zhang G."/>
            <person name="Li C."/>
        </authorList>
    </citation>
    <scope>NUCLEOTIDE SEQUENCE [LARGE SCALE GENOMIC DNA]</scope>
    <source>
        <strain evidence="2">BGI_N331</strain>
    </source>
</reference>
<sequence>MRKTPKALRSDIFCHLADLLSVEDPTWEMIAMVVFIEMLDCDDLSDQLDRGLGIFPTYLQSQCRGMPSLVLRAILRLTKRPDVARKTLVLLPHVMERLQGTDSETSAATLAVLGEMLRLLDQRTLRCTAPALADLLWQLFGNELDTVRECSIRLFQDMMGLMVGAKRKKIKKEVRKSLLPLVFHLYDE</sequence>
<dbReference type="EMBL" id="KK693020">
    <property type="protein sequence ID" value="KFQ22620.1"/>
    <property type="molecule type" value="Genomic_DNA"/>
</dbReference>
<feature type="domain" description="Maestro/Maestro-like HEAT-repeats" evidence="1">
    <location>
        <begin position="68"/>
        <end position="188"/>
    </location>
</feature>
<dbReference type="Pfam" id="PF23227">
    <property type="entry name" value="HEAT_MROH2B_C"/>
    <property type="match status" value="1"/>
</dbReference>
<dbReference type="Gene3D" id="1.25.10.10">
    <property type="entry name" value="Leucine-rich Repeat Variant"/>
    <property type="match status" value="1"/>
</dbReference>
<dbReference type="InterPro" id="IPR045206">
    <property type="entry name" value="Maestro_heat-like_prot"/>
</dbReference>
<dbReference type="InterPro" id="IPR016024">
    <property type="entry name" value="ARM-type_fold"/>
</dbReference>
<dbReference type="AlphaFoldDB" id="A0A091QAE6"/>
<dbReference type="Proteomes" id="UP000052967">
    <property type="component" value="Unassembled WGS sequence"/>
</dbReference>
<organism evidence="2 3">
    <name type="scientific">Merops nubicus</name>
    <name type="common">Northern carmine bee-eater</name>
    <dbReference type="NCBI Taxonomy" id="57421"/>
    <lineage>
        <taxon>Eukaryota</taxon>
        <taxon>Metazoa</taxon>
        <taxon>Chordata</taxon>
        <taxon>Craniata</taxon>
        <taxon>Vertebrata</taxon>
        <taxon>Euteleostomi</taxon>
        <taxon>Archelosauria</taxon>
        <taxon>Archosauria</taxon>
        <taxon>Dinosauria</taxon>
        <taxon>Saurischia</taxon>
        <taxon>Theropoda</taxon>
        <taxon>Coelurosauria</taxon>
        <taxon>Aves</taxon>
        <taxon>Neognathae</taxon>
        <taxon>Neoaves</taxon>
        <taxon>Telluraves</taxon>
        <taxon>Coraciimorphae</taxon>
        <taxon>Coraciiformes</taxon>
        <taxon>Meropidae</taxon>
        <taxon>Merops</taxon>
    </lineage>
</organism>